<feature type="region of interest" description="Disordered" evidence="1">
    <location>
        <begin position="224"/>
        <end position="250"/>
    </location>
</feature>
<dbReference type="Proteomes" id="UP000309133">
    <property type="component" value="Unassembled WGS sequence"/>
</dbReference>
<dbReference type="RefSeq" id="WP_136425942.1">
    <property type="nucleotide sequence ID" value="NZ_SSSM01000001.1"/>
</dbReference>
<evidence type="ECO:0000313" key="2">
    <source>
        <dbReference type="EMBL" id="THG33161.1"/>
    </source>
</evidence>
<proteinExistence type="predicted"/>
<dbReference type="EMBL" id="SSSM01000001">
    <property type="protein sequence ID" value="THG33161.1"/>
    <property type="molecule type" value="Genomic_DNA"/>
</dbReference>
<sequence>MSLASARAADPAATVQELQSRIREMQATTLDTKSIATHPMFAGLLPDGMLKAGSAYSVHGSMTLAMAMLTAPSQAGAWCGVVGVPEFGAQAAAGYGIDLERLVLVPDPGEQWQAVTAAMVDVLTVVVLRAPARISDGDANRLAARLRKREATLISLGDWPGTEARLTVERSEWSGIGTGHGMLTGRTAFVTVENRGVRIRARKIWLPGVGSEFADAAATAASDSGAIPSRHLRPVEDADRSPHASHARAV</sequence>
<dbReference type="OrthoDB" id="3873597at2"/>
<gene>
    <name evidence="2" type="ORF">E6C64_02045</name>
</gene>
<reference evidence="2 3" key="1">
    <citation type="submission" date="2019-04" db="EMBL/GenBank/DDBJ databases">
        <authorList>
            <person name="Jiang L."/>
        </authorList>
    </citation>
    <scope>NUCLEOTIDE SEQUENCE [LARGE SCALE GENOMIC DNA]</scope>
    <source>
        <strain evidence="2 3">YIM 131853</strain>
    </source>
</reference>
<accession>A0A4S4FS93</accession>
<organism evidence="2 3">
    <name type="scientific">Naasia lichenicola</name>
    <dbReference type="NCBI Taxonomy" id="2565933"/>
    <lineage>
        <taxon>Bacteria</taxon>
        <taxon>Bacillati</taxon>
        <taxon>Actinomycetota</taxon>
        <taxon>Actinomycetes</taxon>
        <taxon>Micrococcales</taxon>
        <taxon>Microbacteriaceae</taxon>
        <taxon>Naasia</taxon>
    </lineage>
</organism>
<evidence type="ECO:0000313" key="3">
    <source>
        <dbReference type="Proteomes" id="UP000309133"/>
    </source>
</evidence>
<protein>
    <recommendedName>
        <fullName evidence="4">Protein RecA</fullName>
    </recommendedName>
</protein>
<evidence type="ECO:0000256" key="1">
    <source>
        <dbReference type="SAM" id="MobiDB-lite"/>
    </source>
</evidence>
<name>A0A4S4FS93_9MICO</name>
<keyword evidence="3" id="KW-1185">Reference proteome</keyword>
<comment type="caution">
    <text evidence="2">The sequence shown here is derived from an EMBL/GenBank/DDBJ whole genome shotgun (WGS) entry which is preliminary data.</text>
</comment>
<dbReference type="AlphaFoldDB" id="A0A4S4FS93"/>
<evidence type="ECO:0008006" key="4">
    <source>
        <dbReference type="Google" id="ProtNLM"/>
    </source>
</evidence>
<feature type="compositionally biased region" description="Basic and acidic residues" evidence="1">
    <location>
        <begin position="233"/>
        <end position="242"/>
    </location>
</feature>